<dbReference type="InterPro" id="IPR001830">
    <property type="entry name" value="Glyco_trans_20"/>
</dbReference>
<evidence type="ECO:0000256" key="4">
    <source>
        <dbReference type="ARBA" id="ARBA00011881"/>
    </source>
</evidence>
<dbReference type="NCBIfam" id="NF011071">
    <property type="entry name" value="PRK14501.1"/>
    <property type="match status" value="1"/>
</dbReference>
<dbReference type="AlphaFoldDB" id="A0A2T5C1M2"/>
<dbReference type="GO" id="GO:0005829">
    <property type="term" value="C:cytosol"/>
    <property type="evidence" value="ECO:0007669"/>
    <property type="project" value="TreeGrafter"/>
</dbReference>
<comment type="subunit">
    <text evidence="4">Homotetramer.</text>
</comment>
<evidence type="ECO:0000256" key="2">
    <source>
        <dbReference type="ARBA" id="ARBA00006330"/>
    </source>
</evidence>
<comment type="similarity">
    <text evidence="3">Belongs to the glycosyltransferase 20 family.</text>
</comment>
<dbReference type="EC" id="2.4.1.15" evidence="8"/>
<dbReference type="Gene3D" id="3.40.50.1000">
    <property type="entry name" value="HAD superfamily/HAD-like"/>
    <property type="match status" value="1"/>
</dbReference>
<keyword evidence="10" id="KW-1185">Reference proteome</keyword>
<organism evidence="9 10">
    <name type="scientific">Mangrovibacterium marinum</name>
    <dbReference type="NCBI Taxonomy" id="1639118"/>
    <lineage>
        <taxon>Bacteria</taxon>
        <taxon>Pseudomonadati</taxon>
        <taxon>Bacteroidota</taxon>
        <taxon>Bacteroidia</taxon>
        <taxon>Marinilabiliales</taxon>
        <taxon>Prolixibacteraceae</taxon>
        <taxon>Mangrovibacterium</taxon>
    </lineage>
</organism>
<dbReference type="GO" id="GO:0003825">
    <property type="term" value="F:alpha,alpha-trehalose-phosphate synthase (UDP-forming) activity"/>
    <property type="evidence" value="ECO:0007669"/>
    <property type="project" value="UniProtKB-UniRule"/>
</dbReference>
<dbReference type="InterPro" id="IPR023214">
    <property type="entry name" value="HAD_sf"/>
</dbReference>
<dbReference type="Proteomes" id="UP000243525">
    <property type="component" value="Unassembled WGS sequence"/>
</dbReference>
<comment type="catalytic activity">
    <reaction evidence="7">
        <text>D-glucose 6-phosphate + UDP-alpha-D-glucose = alpha,alpha-trehalose 6-phosphate + UDP + H(+)</text>
        <dbReference type="Rhea" id="RHEA:18889"/>
        <dbReference type="ChEBI" id="CHEBI:15378"/>
        <dbReference type="ChEBI" id="CHEBI:58223"/>
        <dbReference type="ChEBI" id="CHEBI:58429"/>
        <dbReference type="ChEBI" id="CHEBI:58885"/>
        <dbReference type="ChEBI" id="CHEBI:61548"/>
        <dbReference type="EC" id="2.4.1.15"/>
    </reaction>
</comment>
<comment type="similarity">
    <text evidence="2">In the C-terminal section; belongs to the trehalose phosphatase family.</text>
</comment>
<gene>
    <name evidence="9" type="ORF">C8N47_10869</name>
</gene>
<dbReference type="PANTHER" id="PTHR10788:SF106">
    <property type="entry name" value="BCDNA.GH08860"/>
    <property type="match status" value="1"/>
</dbReference>
<dbReference type="UniPathway" id="UPA00299"/>
<protein>
    <recommendedName>
        <fullName evidence="8">Alpha,alpha-trehalose-phosphate synthase</fullName>
        <ecNumber evidence="8">2.4.1.15</ecNumber>
    </recommendedName>
</protein>
<evidence type="ECO:0000256" key="3">
    <source>
        <dbReference type="ARBA" id="ARBA00008799"/>
    </source>
</evidence>
<evidence type="ECO:0000256" key="6">
    <source>
        <dbReference type="ARBA" id="ARBA00022679"/>
    </source>
</evidence>
<dbReference type="Gene3D" id="3.30.70.1020">
    <property type="entry name" value="Trehalose-6-phosphate phosphatase related protein, domain 2"/>
    <property type="match status" value="1"/>
</dbReference>
<dbReference type="GO" id="GO:0005992">
    <property type="term" value="P:trehalose biosynthetic process"/>
    <property type="evidence" value="ECO:0007669"/>
    <property type="project" value="UniProtKB-UniRule"/>
</dbReference>
<dbReference type="Gene3D" id="3.40.50.2000">
    <property type="entry name" value="Glycogen Phosphorylase B"/>
    <property type="match status" value="2"/>
</dbReference>
<dbReference type="NCBIfam" id="TIGR01484">
    <property type="entry name" value="HAD-SF-IIB"/>
    <property type="match status" value="1"/>
</dbReference>
<evidence type="ECO:0000313" key="10">
    <source>
        <dbReference type="Proteomes" id="UP000243525"/>
    </source>
</evidence>
<dbReference type="CDD" id="cd03788">
    <property type="entry name" value="GT20_TPS"/>
    <property type="match status" value="1"/>
</dbReference>
<dbReference type="InterPro" id="IPR006379">
    <property type="entry name" value="HAD-SF_hydro_IIB"/>
</dbReference>
<evidence type="ECO:0000256" key="7">
    <source>
        <dbReference type="ARBA" id="ARBA00048039"/>
    </source>
</evidence>
<dbReference type="Pfam" id="PF02358">
    <property type="entry name" value="Trehalose_PPase"/>
    <property type="match status" value="1"/>
</dbReference>
<keyword evidence="5" id="KW-0328">Glycosyltransferase</keyword>
<dbReference type="InterPro" id="IPR012766">
    <property type="entry name" value="Trehalose_OtsA"/>
</dbReference>
<dbReference type="SUPFAM" id="SSF56784">
    <property type="entry name" value="HAD-like"/>
    <property type="match status" value="1"/>
</dbReference>
<dbReference type="EMBL" id="QAAD01000008">
    <property type="protein sequence ID" value="PTN08512.1"/>
    <property type="molecule type" value="Genomic_DNA"/>
</dbReference>
<evidence type="ECO:0000313" key="9">
    <source>
        <dbReference type="EMBL" id="PTN08512.1"/>
    </source>
</evidence>
<dbReference type="Pfam" id="PF00982">
    <property type="entry name" value="Glyco_transf_20"/>
    <property type="match status" value="1"/>
</dbReference>
<dbReference type="InterPro" id="IPR003337">
    <property type="entry name" value="Trehalose_PPase"/>
</dbReference>
<comment type="pathway">
    <text evidence="1">Glycan biosynthesis; trehalose biosynthesis.</text>
</comment>
<reference evidence="9 10" key="1">
    <citation type="submission" date="2018-04" db="EMBL/GenBank/DDBJ databases">
        <title>Genomic Encyclopedia of Archaeal and Bacterial Type Strains, Phase II (KMG-II): from individual species to whole genera.</title>
        <authorList>
            <person name="Goeker M."/>
        </authorList>
    </citation>
    <scope>NUCLEOTIDE SEQUENCE [LARGE SCALE GENOMIC DNA]</scope>
    <source>
        <strain evidence="9 10">DSM 28823</strain>
    </source>
</reference>
<evidence type="ECO:0000256" key="8">
    <source>
        <dbReference type="NCBIfam" id="TIGR02400"/>
    </source>
</evidence>
<dbReference type="NCBIfam" id="TIGR00685">
    <property type="entry name" value="T6PP"/>
    <property type="match status" value="1"/>
</dbReference>
<proteinExistence type="inferred from homology"/>
<sequence>MNRELRFLKFSYSAPKLLFSSDLIEMPPGLTNILQADMLNENRRLFILKEFKIKIKKDLMNKIHIVSNRLPISIKQDDDHFSFTPSVGGLATGMRSIYKDFGGQWIGWSGIPSDDLEPQQIAQIDEKLTDERCQAVHLSAEEINLYYEGFSNDVIWPLFHYFTQHIEYNPDYWEAYQAVNRKFADKVVAVANPGDTIWVHDYQLLLVPQMIREKLPDVTIGFFLHIPFPSFEVFRILPWRKELIEGMLGADLLGFHTYDYERHFFSSVRRLLGYEVSFNQIHLENRIVLGDAFPMGIDYAKFKGKASEVFRKSLPEKSELHKELEKYFLMAPDRKLILSIDRLDYTKGIPNRIRAFEYFLEKYPEYRNRVTLIMLVVPSRAEVEQYKLLKSEIDELVGRINGRFGRINYTPIWYFYRSLPFENLIELYSSCDVALVTPVRDGMNLVAKEYIASRINQTGVMVISEMAGVAKELGEAIIINPNNEPEIAEALHQALNMPLEEQRERMATLQQRISRYDVFKWASEFVESLKKVQTLQQNFLAKNITAGVRKELVKRFKAARKRAIFLDYDGTLVGFKNDPQAAKPDQELHEILTALENDPKNMVTIISGRDRDTLENWLGDHQVNLITEHGVWLRRLGGDWEMIENLNANWKPLIRPLLESYVDRTPGTFIEEKNYSLVWHFRKAEPEQGELRANELKDELHTMVANHNLEIMEGNKVIEVKAGGINKGVAALRFLNNQQVDNIIAIGDDWTDEYMFRELPESAITVKVGLKNTAAAYKVESVKSVRTLLKSLID</sequence>
<dbReference type="InterPro" id="IPR036412">
    <property type="entry name" value="HAD-like_sf"/>
</dbReference>
<evidence type="ECO:0000256" key="5">
    <source>
        <dbReference type="ARBA" id="ARBA00022676"/>
    </source>
</evidence>
<name>A0A2T5C1M2_9BACT</name>
<evidence type="ECO:0000256" key="1">
    <source>
        <dbReference type="ARBA" id="ARBA00005199"/>
    </source>
</evidence>
<dbReference type="NCBIfam" id="TIGR02400">
    <property type="entry name" value="trehalose_OtsA"/>
    <property type="match status" value="1"/>
</dbReference>
<dbReference type="CDD" id="cd01627">
    <property type="entry name" value="HAD_TPP"/>
    <property type="match status" value="1"/>
</dbReference>
<keyword evidence="6" id="KW-0808">Transferase</keyword>
<comment type="caution">
    <text evidence="9">The sequence shown here is derived from an EMBL/GenBank/DDBJ whole genome shotgun (WGS) entry which is preliminary data.</text>
</comment>
<dbReference type="GO" id="GO:0004805">
    <property type="term" value="F:trehalose-phosphatase activity"/>
    <property type="evidence" value="ECO:0007669"/>
    <property type="project" value="TreeGrafter"/>
</dbReference>
<dbReference type="SUPFAM" id="SSF53756">
    <property type="entry name" value="UDP-Glycosyltransferase/glycogen phosphorylase"/>
    <property type="match status" value="1"/>
</dbReference>
<dbReference type="PANTHER" id="PTHR10788">
    <property type="entry name" value="TREHALOSE-6-PHOSPHATE SYNTHASE"/>
    <property type="match status" value="1"/>
</dbReference>
<accession>A0A2T5C1M2</accession>